<comment type="catalytic activity">
    <reaction evidence="10">
        <text>apo-[aryl-carrier protein] + CoA = holo-[aryl-carrier protein] + adenosine 3',5'-bisphosphate + H(+)</text>
        <dbReference type="Rhea" id="RHEA:48404"/>
        <dbReference type="Rhea" id="RHEA-COMP:15903"/>
        <dbReference type="Rhea" id="RHEA-COMP:17557"/>
        <dbReference type="ChEBI" id="CHEBI:15378"/>
        <dbReference type="ChEBI" id="CHEBI:29999"/>
        <dbReference type="ChEBI" id="CHEBI:57287"/>
        <dbReference type="ChEBI" id="CHEBI:58343"/>
        <dbReference type="ChEBI" id="CHEBI:64479"/>
    </reaction>
</comment>
<evidence type="ECO:0000256" key="10">
    <source>
        <dbReference type="ARBA" id="ARBA00049176"/>
    </source>
</evidence>
<dbReference type="InterPro" id="IPR041354">
    <property type="entry name" value="4PPT_N"/>
</dbReference>
<dbReference type="Proteomes" id="UP000575898">
    <property type="component" value="Unassembled WGS sequence"/>
</dbReference>
<dbReference type="UniPathway" id="UPA00017"/>
<dbReference type="PRINTS" id="PR01399">
    <property type="entry name" value="ENTSNTHTASED"/>
</dbReference>
<keyword evidence="7" id="KW-0259">Enterobactin biosynthesis</keyword>
<proteinExistence type="inferred from homology"/>
<evidence type="ECO:0000256" key="4">
    <source>
        <dbReference type="ARBA" id="ARBA00011503"/>
    </source>
</evidence>
<feature type="binding site" evidence="13">
    <location>
        <position position="122"/>
    </location>
    <ligand>
        <name>Mg(2+)</name>
        <dbReference type="ChEBI" id="CHEBI:18420"/>
    </ligand>
</feature>
<evidence type="ECO:0000256" key="12">
    <source>
        <dbReference type="PIRSR" id="PIRSR603542-1"/>
    </source>
</evidence>
<keyword evidence="13" id="KW-0460">Magnesium</keyword>
<feature type="binding site" evidence="12">
    <location>
        <begin position="100"/>
        <end position="101"/>
    </location>
    <ligand>
        <name>CoA</name>
        <dbReference type="ChEBI" id="CHEBI:57287"/>
    </ligand>
</feature>
<comment type="subunit">
    <text evidence="4">EntB, EntD, EntE, and EntF form a multienzyme complex called enterobactin synthase.</text>
</comment>
<comment type="pathway">
    <text evidence="2">Siderophore biosynthesis; enterobactin biosynthesis.</text>
</comment>
<evidence type="ECO:0000256" key="3">
    <source>
        <dbReference type="ARBA" id="ARBA00008342"/>
    </source>
</evidence>
<feature type="binding site" evidence="12">
    <location>
        <position position="171"/>
    </location>
    <ligand>
        <name>CoA</name>
        <dbReference type="ChEBI" id="CHEBI:57287"/>
    </ligand>
</feature>
<comment type="cofactor">
    <cofactor evidence="13">
        <name>Mg(2+)</name>
        <dbReference type="ChEBI" id="CHEBI:18420"/>
    </cofactor>
</comment>
<evidence type="ECO:0000256" key="8">
    <source>
        <dbReference type="ARBA" id="ARBA00029894"/>
    </source>
</evidence>
<evidence type="ECO:0000313" key="16">
    <source>
        <dbReference type="EMBL" id="MBB5016766.1"/>
    </source>
</evidence>
<dbReference type="SUPFAM" id="SSF56214">
    <property type="entry name" value="4'-phosphopantetheinyl transferase"/>
    <property type="match status" value="1"/>
</dbReference>
<keyword evidence="6 16" id="KW-0808">Transferase</keyword>
<evidence type="ECO:0000259" key="14">
    <source>
        <dbReference type="Pfam" id="PF01648"/>
    </source>
</evidence>
<feature type="domain" description="4'-phosphopantetheinyl transferase" evidence="14">
    <location>
        <begin position="118"/>
        <end position="218"/>
    </location>
</feature>
<reference evidence="16 17" key="1">
    <citation type="submission" date="2020-08" db="EMBL/GenBank/DDBJ databases">
        <title>Genomic Encyclopedia of Type Strains, Phase IV (KMG-IV): sequencing the most valuable type-strain genomes for metagenomic binning, comparative biology and taxonomic classification.</title>
        <authorList>
            <person name="Goeker M."/>
        </authorList>
    </citation>
    <scope>NUCLEOTIDE SEQUENCE [LARGE SCALE GENOMIC DNA]</scope>
    <source>
        <strain evidence="16 17">DSM 27165</strain>
    </source>
</reference>
<evidence type="ECO:0000313" key="17">
    <source>
        <dbReference type="Proteomes" id="UP000575898"/>
    </source>
</evidence>
<comment type="caution">
    <text evidence="16">The sequence shown here is derived from an EMBL/GenBank/DDBJ whole genome shotgun (WGS) entry which is preliminary data.</text>
</comment>
<dbReference type="GO" id="GO:0008897">
    <property type="term" value="F:holo-[acyl-carrier-protein] synthase activity"/>
    <property type="evidence" value="ECO:0007669"/>
    <property type="project" value="InterPro"/>
</dbReference>
<evidence type="ECO:0000256" key="1">
    <source>
        <dbReference type="ARBA" id="ARBA00003937"/>
    </source>
</evidence>
<comment type="catalytic activity">
    <reaction evidence="11">
        <text>apo-[peptidyl-carrier protein] + CoA = holo-[peptidyl-carrier protein] + adenosine 3',5'-bisphosphate + H(+)</text>
        <dbReference type="Rhea" id="RHEA:46228"/>
        <dbReference type="Rhea" id="RHEA-COMP:11479"/>
        <dbReference type="Rhea" id="RHEA-COMP:11480"/>
        <dbReference type="ChEBI" id="CHEBI:15378"/>
        <dbReference type="ChEBI" id="CHEBI:29999"/>
        <dbReference type="ChEBI" id="CHEBI:57287"/>
        <dbReference type="ChEBI" id="CHEBI:58343"/>
        <dbReference type="ChEBI" id="CHEBI:64479"/>
    </reaction>
</comment>
<protein>
    <recommendedName>
        <fullName evidence="5">Enterobactin synthase component D</fullName>
    </recommendedName>
    <alternativeName>
        <fullName evidence="8">4'-phosphopantetheinyl transferase EntD</fullName>
    </alternativeName>
    <alternativeName>
        <fullName evidence="9">Enterochelin synthase D</fullName>
    </alternativeName>
</protein>
<evidence type="ECO:0000256" key="5">
    <source>
        <dbReference type="ARBA" id="ARBA00019087"/>
    </source>
</evidence>
<evidence type="ECO:0000256" key="11">
    <source>
        <dbReference type="ARBA" id="ARBA00049191"/>
    </source>
</evidence>
<evidence type="ECO:0000256" key="2">
    <source>
        <dbReference type="ARBA" id="ARBA00004993"/>
    </source>
</evidence>
<dbReference type="PANTHER" id="PTHR38096">
    <property type="entry name" value="ENTEROBACTIN SYNTHASE COMPONENT D"/>
    <property type="match status" value="1"/>
</dbReference>
<dbReference type="GO" id="GO:0005886">
    <property type="term" value="C:plasma membrane"/>
    <property type="evidence" value="ECO:0007669"/>
    <property type="project" value="TreeGrafter"/>
</dbReference>
<sequence length="237" mass="26260">MSPVRPELALYCLPPLPSPLSLVVRRYKIDTGALQQLTEPDQPLPAQLDRAVLKRQIEFAAGRWCALRALRQRGYGGPASIPIGRDRAPCWPMGYVGSISHSKGLAVAIAGERQHFMGVGIDIERPVAMDTLRLIAHQIATQAELAIGLQKGLAYETWATLVFSAKESLFKALYPTVGHYFDFLEASVSLLDTRSGHIYLKLLQTLSSHHIVGHAYRVDYAIGNEYLVTRCVIDRLI</sequence>
<dbReference type="GO" id="GO:0000287">
    <property type="term" value="F:magnesium ion binding"/>
    <property type="evidence" value="ECO:0007669"/>
    <property type="project" value="InterPro"/>
</dbReference>
<organism evidence="16 17">
    <name type="scientific">Chitinivorax tropicus</name>
    <dbReference type="NCBI Taxonomy" id="714531"/>
    <lineage>
        <taxon>Bacteria</taxon>
        <taxon>Pseudomonadati</taxon>
        <taxon>Pseudomonadota</taxon>
        <taxon>Betaproteobacteria</taxon>
        <taxon>Chitinivorax</taxon>
    </lineage>
</organism>
<keyword evidence="13" id="KW-0479">Metal-binding</keyword>
<evidence type="ECO:0000256" key="6">
    <source>
        <dbReference type="ARBA" id="ARBA00022679"/>
    </source>
</evidence>
<feature type="binding site" evidence="12">
    <location>
        <position position="55"/>
    </location>
    <ligand>
        <name>CoA</name>
        <dbReference type="ChEBI" id="CHEBI:57287"/>
    </ligand>
</feature>
<feature type="binding site" evidence="13">
    <location>
        <position position="123"/>
    </location>
    <ligand>
        <name>Mg(2+)</name>
        <dbReference type="ChEBI" id="CHEBI:18420"/>
    </ligand>
</feature>
<dbReference type="InterPro" id="IPR008278">
    <property type="entry name" value="4-PPantetheinyl_Trfase_dom"/>
</dbReference>
<accession>A0A840MJM4</accession>
<dbReference type="Gene3D" id="3.90.470.20">
    <property type="entry name" value="4'-phosphopantetheinyl transferase domain"/>
    <property type="match status" value="1"/>
</dbReference>
<evidence type="ECO:0000259" key="15">
    <source>
        <dbReference type="Pfam" id="PF17837"/>
    </source>
</evidence>
<dbReference type="GO" id="GO:0009239">
    <property type="term" value="P:enterobactin biosynthetic process"/>
    <property type="evidence" value="ECO:0007669"/>
    <property type="project" value="UniProtKB-UniPathway"/>
</dbReference>
<feature type="binding site" evidence="12">
    <location>
        <position position="122"/>
    </location>
    <ligand>
        <name>CoA</name>
        <dbReference type="ChEBI" id="CHEBI:57287"/>
    </ligand>
</feature>
<comment type="similarity">
    <text evidence="3">Belongs to the P-Pant transferase superfamily. EntD family.</text>
</comment>
<dbReference type="AlphaFoldDB" id="A0A840MJM4"/>
<evidence type="ECO:0000256" key="7">
    <source>
        <dbReference type="ARBA" id="ARBA00023191"/>
    </source>
</evidence>
<feature type="binding site" evidence="12">
    <location>
        <position position="167"/>
    </location>
    <ligand>
        <name>CoA</name>
        <dbReference type="ChEBI" id="CHEBI:57287"/>
    </ligand>
</feature>
<dbReference type="InterPro" id="IPR037143">
    <property type="entry name" value="4-PPantetheinyl_Trfase_dom_sf"/>
</dbReference>
<dbReference type="PANTHER" id="PTHR38096:SF1">
    <property type="entry name" value="ENTEROBACTIN SYNTHASE COMPONENT D"/>
    <property type="match status" value="1"/>
</dbReference>
<keyword evidence="17" id="KW-1185">Reference proteome</keyword>
<feature type="binding site" evidence="12">
    <location>
        <position position="63"/>
    </location>
    <ligand>
        <name>CoA</name>
        <dbReference type="ChEBI" id="CHEBI:57287"/>
    </ligand>
</feature>
<feature type="binding site" evidence="13">
    <location>
        <position position="124"/>
    </location>
    <ligand>
        <name>Mg(2+)</name>
        <dbReference type="ChEBI" id="CHEBI:18420"/>
    </ligand>
</feature>
<evidence type="ECO:0000256" key="13">
    <source>
        <dbReference type="PIRSR" id="PIRSR603542-2"/>
    </source>
</evidence>
<gene>
    <name evidence="16" type="ORF">HNQ59_000028</name>
</gene>
<dbReference type="GO" id="GO:0009366">
    <property type="term" value="C:enterobactin synthetase complex"/>
    <property type="evidence" value="ECO:0007669"/>
    <property type="project" value="InterPro"/>
</dbReference>
<dbReference type="InterPro" id="IPR003542">
    <property type="entry name" value="Enbac_synth_compD-like"/>
</dbReference>
<feature type="domain" description="4'-phosphopantetheinyl transferase N-terminal" evidence="15">
    <location>
        <begin position="46"/>
        <end position="110"/>
    </location>
</feature>
<comment type="function">
    <text evidence="1">Involved in the biosynthesis of the siderophore enterobactin (enterochelin), which is a macrocyclic trimeric lactone of N-(2,3-dihydroxybenzoyl)-serine. The serine trilactone serves as a scaffolding for the three catechol functionalities that provide hexadentate coordination for the tightly ligated iron(2+) atoms. Plays an essential role in the assembly of the enterobactin by catalyzing the transfer of the 4'-phosphopantetheine (Ppant) moiety from coenzyme A to the apo-domains of both EntB (ArCP domain) and EntF (PCP domain) to yield their holo-forms which make them competent for the activation of 2,3-dihydroxybenzoate (DHB) and L-serine, respectively.</text>
</comment>
<name>A0A840MJM4_9PROT</name>
<dbReference type="RefSeq" id="WP_184033500.1">
    <property type="nucleotide sequence ID" value="NZ_JACHHY010000001.1"/>
</dbReference>
<dbReference type="Pfam" id="PF17837">
    <property type="entry name" value="4PPT_N"/>
    <property type="match status" value="1"/>
</dbReference>
<dbReference type="EMBL" id="JACHHY010000001">
    <property type="protein sequence ID" value="MBB5016766.1"/>
    <property type="molecule type" value="Genomic_DNA"/>
</dbReference>
<dbReference type="Pfam" id="PF01648">
    <property type="entry name" value="ACPS"/>
    <property type="match status" value="1"/>
</dbReference>
<evidence type="ECO:0000256" key="9">
    <source>
        <dbReference type="ARBA" id="ARBA00031996"/>
    </source>
</evidence>